<evidence type="ECO:0000313" key="3">
    <source>
        <dbReference type="Proteomes" id="UP000886653"/>
    </source>
</evidence>
<keyword evidence="3" id="KW-1185">Reference proteome</keyword>
<feature type="compositionally biased region" description="Low complexity" evidence="1">
    <location>
        <begin position="112"/>
        <end position="122"/>
    </location>
</feature>
<dbReference type="GO" id="GO:0008270">
    <property type="term" value="F:zinc ion binding"/>
    <property type="evidence" value="ECO:0007669"/>
    <property type="project" value="InterPro"/>
</dbReference>
<comment type="caution">
    <text evidence="2">The sequence shown here is derived from an EMBL/GenBank/DDBJ whole genome shotgun (WGS) entry which is preliminary data.</text>
</comment>
<dbReference type="OrthoDB" id="3163292at2759"/>
<dbReference type="GO" id="GO:0000981">
    <property type="term" value="F:DNA-binding transcription factor activity, RNA polymerase II-specific"/>
    <property type="evidence" value="ECO:0007669"/>
    <property type="project" value="InterPro"/>
</dbReference>
<evidence type="ECO:0000256" key="1">
    <source>
        <dbReference type="SAM" id="MobiDB-lite"/>
    </source>
</evidence>
<feature type="region of interest" description="Disordered" evidence="1">
    <location>
        <begin position="103"/>
        <end position="144"/>
    </location>
</feature>
<organism evidence="2 3">
    <name type="scientific">Cronartium quercuum f. sp. fusiforme G11</name>
    <dbReference type="NCBI Taxonomy" id="708437"/>
    <lineage>
        <taxon>Eukaryota</taxon>
        <taxon>Fungi</taxon>
        <taxon>Dikarya</taxon>
        <taxon>Basidiomycota</taxon>
        <taxon>Pucciniomycotina</taxon>
        <taxon>Pucciniomycetes</taxon>
        <taxon>Pucciniales</taxon>
        <taxon>Coleosporiaceae</taxon>
        <taxon>Cronartium</taxon>
    </lineage>
</organism>
<reference evidence="2" key="1">
    <citation type="submission" date="2013-11" db="EMBL/GenBank/DDBJ databases">
        <title>Genome sequence of the fusiform rust pathogen reveals effectors for host alternation and coevolution with pine.</title>
        <authorList>
            <consortium name="DOE Joint Genome Institute"/>
            <person name="Smith K."/>
            <person name="Pendleton A."/>
            <person name="Kubisiak T."/>
            <person name="Anderson C."/>
            <person name="Salamov A."/>
            <person name="Aerts A."/>
            <person name="Riley R."/>
            <person name="Clum A."/>
            <person name="Lindquist E."/>
            <person name="Ence D."/>
            <person name="Campbell M."/>
            <person name="Kronenberg Z."/>
            <person name="Feau N."/>
            <person name="Dhillon B."/>
            <person name="Hamelin R."/>
            <person name="Burleigh J."/>
            <person name="Smith J."/>
            <person name="Yandell M."/>
            <person name="Nelson C."/>
            <person name="Grigoriev I."/>
            <person name="Davis J."/>
        </authorList>
    </citation>
    <scope>NUCLEOTIDE SEQUENCE</scope>
    <source>
        <strain evidence="2">G11</strain>
    </source>
</reference>
<gene>
    <name evidence="2" type="ORF">CROQUDRAFT_97818</name>
</gene>
<protein>
    <submittedName>
        <fullName evidence="2">Uncharacterized protein</fullName>
    </submittedName>
</protein>
<accession>A0A9P6N9R0</accession>
<name>A0A9P6N9R0_9BASI</name>
<dbReference type="AlphaFoldDB" id="A0A9P6N9R0"/>
<evidence type="ECO:0000313" key="2">
    <source>
        <dbReference type="EMBL" id="KAG0142214.1"/>
    </source>
</evidence>
<dbReference type="InterPro" id="IPR001138">
    <property type="entry name" value="Zn2Cys6_DnaBD"/>
</dbReference>
<dbReference type="EMBL" id="MU167356">
    <property type="protein sequence ID" value="KAG0142214.1"/>
    <property type="molecule type" value="Genomic_DNA"/>
</dbReference>
<sequence>MENITYLTPEPERPVTSSLLQSSSPMIDFLNQVRPVESSPTAKFQSWPALLQTPEPFAQHPSTALESAFFHYDLNSQEYVASSLSNFQLPSNAQRKRSLDDAGICAEPHTPPTATHSSTSDSGAKRKKSRSEHSSPRPLPERHARKQNFACENIILDVSHFRTFPIGKYLDLCRKLKIKCVFSPGKEKCERCERGDVECLDGSSMRAAAAAIRAQQGLKKRRKRSLDSEKVNSDPEPLLISTKRIQTRSTPDVFQEVLDEPKSIGIGSVVQVKKSTQHHYMAKESVVTRVVCKVVAVYLDGSESDAIPVNLVRISEKQKNNMRVTELNPDHSVYDFSKASGGEWKGISQLPSVDYNPSEMLLPTGSHSKVVEDGIVNISTSNYPPSSAPLSLIPPVPNFNPSQESGLQMTGRSVLDSKGLVDPLQTMRLPALSIDTSLTSTPFMVESATNTPNTTFNSSTMCHTPLLITPTHDIPYGDMMCSQSMENFQLNTLPQTQNGTINGENEKLGGEFVFTTSDTVKSQTETCQSQQSSSPSNLTFENLSNLFDSNRISNNSPDLLEKLQDFLNHFLIQKSFDQFNSTLQSIKSTDKNIQEEDELSQVIMNESKSLTTSSMITPMTHNFDVIKTGYSYENFDSNNWS</sequence>
<dbReference type="CDD" id="cd00067">
    <property type="entry name" value="GAL4"/>
    <property type="match status" value="1"/>
</dbReference>
<proteinExistence type="predicted"/>
<dbReference type="Proteomes" id="UP000886653">
    <property type="component" value="Unassembled WGS sequence"/>
</dbReference>
<feature type="compositionally biased region" description="Basic and acidic residues" evidence="1">
    <location>
        <begin position="131"/>
        <end position="142"/>
    </location>
</feature>